<dbReference type="AlphaFoldDB" id="A0A8D8R6L6"/>
<evidence type="ECO:0000256" key="1">
    <source>
        <dbReference type="ARBA" id="ARBA00022737"/>
    </source>
</evidence>
<name>A0A8D8R6L6_9HEMI</name>
<keyword evidence="1" id="KW-0677">Repeat</keyword>
<reference evidence="4" key="1">
    <citation type="submission" date="2021-05" db="EMBL/GenBank/DDBJ databases">
        <authorList>
            <person name="Alioto T."/>
            <person name="Alioto T."/>
            <person name="Gomez Garrido J."/>
        </authorList>
    </citation>
    <scope>NUCLEOTIDE SEQUENCE</scope>
</reference>
<dbReference type="GO" id="GO:0000774">
    <property type="term" value="F:adenyl-nucleotide exchange factor activity"/>
    <property type="evidence" value="ECO:0007669"/>
    <property type="project" value="TreeGrafter"/>
</dbReference>
<dbReference type="SUPFAM" id="SSF48371">
    <property type="entry name" value="ARM repeat"/>
    <property type="match status" value="1"/>
</dbReference>
<feature type="domain" description="Nucleotide exchange factor Fes1" evidence="3">
    <location>
        <begin position="41"/>
        <end position="125"/>
    </location>
</feature>
<protein>
    <submittedName>
        <fullName evidence="4">Hsp70-binding protein 1</fullName>
    </submittedName>
</protein>
<dbReference type="InterPro" id="IPR011989">
    <property type="entry name" value="ARM-like"/>
</dbReference>
<dbReference type="EMBL" id="HBUF01650819">
    <property type="protein sequence ID" value="CAG6786902.1"/>
    <property type="molecule type" value="Transcribed_RNA"/>
</dbReference>
<dbReference type="InterPro" id="IPR013918">
    <property type="entry name" value="Nucleotide_exch_fac_Fes1"/>
</dbReference>
<dbReference type="EMBL" id="HBUF01137095">
    <property type="protein sequence ID" value="CAG6645473.1"/>
    <property type="molecule type" value="Transcribed_RNA"/>
</dbReference>
<dbReference type="PANTHER" id="PTHR19316">
    <property type="entry name" value="PROTEIN FOLDING REGULATOR"/>
    <property type="match status" value="1"/>
</dbReference>
<evidence type="ECO:0000313" key="4">
    <source>
        <dbReference type="EMBL" id="CAG6645473.1"/>
    </source>
</evidence>
<dbReference type="GO" id="GO:0005783">
    <property type="term" value="C:endoplasmic reticulum"/>
    <property type="evidence" value="ECO:0007669"/>
    <property type="project" value="TreeGrafter"/>
</dbReference>
<dbReference type="EMBL" id="HBUF01137097">
    <property type="protein sequence ID" value="CAG6645475.1"/>
    <property type="molecule type" value="Transcribed_RNA"/>
</dbReference>
<dbReference type="Gene3D" id="1.25.10.10">
    <property type="entry name" value="Leucine-rich Repeat Variant"/>
    <property type="match status" value="1"/>
</dbReference>
<dbReference type="EMBL" id="HBUF01360868">
    <property type="protein sequence ID" value="CAG6720649.1"/>
    <property type="molecule type" value="Transcribed_RNA"/>
</dbReference>
<dbReference type="EMBL" id="HBUF01360867">
    <property type="protein sequence ID" value="CAG6720648.1"/>
    <property type="molecule type" value="Transcribed_RNA"/>
</dbReference>
<dbReference type="EMBL" id="HBUF01137096">
    <property type="protein sequence ID" value="CAG6645474.1"/>
    <property type="molecule type" value="Transcribed_RNA"/>
</dbReference>
<dbReference type="InterPro" id="IPR050693">
    <property type="entry name" value="Hsp70_NEF-Inhibitors"/>
</dbReference>
<dbReference type="InterPro" id="IPR016024">
    <property type="entry name" value="ARM-type_fold"/>
</dbReference>
<feature type="region of interest" description="Disordered" evidence="2">
    <location>
        <begin position="1"/>
        <end position="25"/>
    </location>
</feature>
<dbReference type="EMBL" id="HBUF01360866">
    <property type="protein sequence ID" value="CAG6720647.1"/>
    <property type="molecule type" value="Transcribed_RNA"/>
</dbReference>
<feature type="compositionally biased region" description="Polar residues" evidence="2">
    <location>
        <begin position="1"/>
        <end position="19"/>
    </location>
</feature>
<evidence type="ECO:0000256" key="2">
    <source>
        <dbReference type="SAM" id="MobiDB-lite"/>
    </source>
</evidence>
<dbReference type="EMBL" id="HBUF01650821">
    <property type="protein sequence ID" value="CAG6786906.1"/>
    <property type="molecule type" value="Transcribed_RNA"/>
</dbReference>
<evidence type="ECO:0000259" key="3">
    <source>
        <dbReference type="Pfam" id="PF08609"/>
    </source>
</evidence>
<accession>A0A8D8R6L6</accession>
<dbReference type="EMBL" id="HBUF01650820">
    <property type="protein sequence ID" value="CAG6786904.1"/>
    <property type="molecule type" value="Transcribed_RNA"/>
</dbReference>
<dbReference type="Pfam" id="PF08609">
    <property type="entry name" value="Fes1"/>
    <property type="match status" value="1"/>
</dbReference>
<proteinExistence type="predicted"/>
<sequence>MSEDNSNPQDQQEGSNPQPNLAIEYSPMVNTQRAPRQPSNLQDLLRYAVEVGSRGQDGAQGDVVALNENNRGFLMNALNSMMVNVTEELATIIKTLKENTGQKESCIEALDNLSDYVCTIDYANDFVRMGGLTALQLLLEGNDDELQWRAAETIADIVQNNPFSQNFIIQTDFLSLLLALIKHSHNTTVQVKCLYAVSCLVRENKECLAEFIKKDGFSVLLHCIQSKQEKLMIKSCFLISCLSSNNNEVRSILHSMGIVEQMCMLIDIDDAFDTEINEHLLSALSSLIHESPNAQALCQQEPLNLMLKLNYIKEKHAGDEVYHKEIEYANLILKQVFDTDTVEVDEEYQDR</sequence>
<dbReference type="PANTHER" id="PTHR19316:SF18">
    <property type="entry name" value="HSP70-BINDING PROTEIN 1"/>
    <property type="match status" value="1"/>
</dbReference>
<organism evidence="4">
    <name type="scientific">Cacopsylla melanoneura</name>
    <dbReference type="NCBI Taxonomy" id="428564"/>
    <lineage>
        <taxon>Eukaryota</taxon>
        <taxon>Metazoa</taxon>
        <taxon>Ecdysozoa</taxon>
        <taxon>Arthropoda</taxon>
        <taxon>Hexapoda</taxon>
        <taxon>Insecta</taxon>
        <taxon>Pterygota</taxon>
        <taxon>Neoptera</taxon>
        <taxon>Paraneoptera</taxon>
        <taxon>Hemiptera</taxon>
        <taxon>Sternorrhyncha</taxon>
        <taxon>Psylloidea</taxon>
        <taxon>Psyllidae</taxon>
        <taxon>Psyllinae</taxon>
        <taxon>Cacopsylla</taxon>
    </lineage>
</organism>